<evidence type="ECO:0000256" key="5">
    <source>
        <dbReference type="ARBA" id="ARBA00023002"/>
    </source>
</evidence>
<keyword evidence="3 6" id="KW-0479">Metal-binding</keyword>
<dbReference type="Gene3D" id="3.40.50.720">
    <property type="entry name" value="NAD(P)-binding Rossmann-like Domain"/>
    <property type="match status" value="1"/>
</dbReference>
<dbReference type="EMBL" id="APND01000008">
    <property type="protein sequence ID" value="MES1930896.1"/>
    <property type="molecule type" value="Genomic_DNA"/>
</dbReference>
<dbReference type="CDD" id="cd08296">
    <property type="entry name" value="CAD_like"/>
    <property type="match status" value="1"/>
</dbReference>
<keyword evidence="9" id="KW-1185">Reference proteome</keyword>
<dbReference type="Proteomes" id="UP001460888">
    <property type="component" value="Unassembled WGS sequence"/>
</dbReference>
<dbReference type="Pfam" id="PF00107">
    <property type="entry name" value="ADH_zinc_N"/>
    <property type="match status" value="1"/>
</dbReference>
<accession>A0ABV2B4X6</accession>
<evidence type="ECO:0000259" key="7">
    <source>
        <dbReference type="SMART" id="SM00829"/>
    </source>
</evidence>
<evidence type="ECO:0000256" key="4">
    <source>
        <dbReference type="ARBA" id="ARBA00022833"/>
    </source>
</evidence>
<dbReference type="InterPro" id="IPR036291">
    <property type="entry name" value="NAD(P)-bd_dom_sf"/>
</dbReference>
<evidence type="ECO:0000256" key="3">
    <source>
        <dbReference type="ARBA" id="ARBA00022723"/>
    </source>
</evidence>
<feature type="domain" description="Enoyl reductase (ER)" evidence="7">
    <location>
        <begin position="13"/>
        <end position="335"/>
    </location>
</feature>
<keyword evidence="4 6" id="KW-0862">Zinc</keyword>
<evidence type="ECO:0000256" key="1">
    <source>
        <dbReference type="ARBA" id="ARBA00001947"/>
    </source>
</evidence>
<dbReference type="RefSeq" id="WP_353113557.1">
    <property type="nucleotide sequence ID" value="NZ_APND01000008.1"/>
</dbReference>
<dbReference type="Gene3D" id="3.90.180.10">
    <property type="entry name" value="Medium-chain alcohol dehydrogenases, catalytic domain"/>
    <property type="match status" value="1"/>
</dbReference>
<protein>
    <submittedName>
        <fullName evidence="8">Zinc-type alcohol dehydrogenase</fullName>
    </submittedName>
</protein>
<dbReference type="InterPro" id="IPR013149">
    <property type="entry name" value="ADH-like_C"/>
</dbReference>
<dbReference type="PROSITE" id="PS00059">
    <property type="entry name" value="ADH_ZINC"/>
    <property type="match status" value="1"/>
</dbReference>
<dbReference type="SUPFAM" id="SSF50129">
    <property type="entry name" value="GroES-like"/>
    <property type="match status" value="1"/>
</dbReference>
<sequence length="338" mass="35617">MSQMKVAQINSAGGDFELVDRNIPDPGPDQVRVKIEACGICHSDAFVKEGGFPGLEYPRVPGHEVAGVIDAIGDEVDHWQSGQRVGVGWHGGHCFSCDSCRRGDFVTCQNQQICGISYDGGYAEYMIAPAEALVAIPDELTSVAAAPLLCAGVTTYNALRNSGAHPGDVVAVLGVGGLGHLGVQYAHAMGFHTVALSRGTDKKDLAMQLGADTYIDTEAENPADALQKLGGARVILATAPNPKLMSSVIDGLGVNGQLLVVGASPDSIEVSPFQLLMARRSVAGHPSGAPQDSQDTLGFSALRDIETQIETYPLAEVNEAYARMINNEARFRVVLTMS</sequence>
<dbReference type="InterPro" id="IPR002328">
    <property type="entry name" value="ADH_Zn_CS"/>
</dbReference>
<evidence type="ECO:0000256" key="6">
    <source>
        <dbReference type="RuleBase" id="RU361277"/>
    </source>
</evidence>
<dbReference type="Pfam" id="PF08240">
    <property type="entry name" value="ADH_N"/>
    <property type="match status" value="1"/>
</dbReference>
<proteinExistence type="inferred from homology"/>
<dbReference type="PANTHER" id="PTHR42940">
    <property type="entry name" value="ALCOHOL DEHYDROGENASE 1-RELATED"/>
    <property type="match status" value="1"/>
</dbReference>
<evidence type="ECO:0000313" key="9">
    <source>
        <dbReference type="Proteomes" id="UP001460888"/>
    </source>
</evidence>
<dbReference type="InterPro" id="IPR011032">
    <property type="entry name" value="GroES-like_sf"/>
</dbReference>
<evidence type="ECO:0000256" key="2">
    <source>
        <dbReference type="ARBA" id="ARBA00008072"/>
    </source>
</evidence>
<dbReference type="SUPFAM" id="SSF51735">
    <property type="entry name" value="NAD(P)-binding Rossmann-fold domains"/>
    <property type="match status" value="1"/>
</dbReference>
<reference evidence="8 9" key="1">
    <citation type="submission" date="2013-03" db="EMBL/GenBank/DDBJ databases">
        <title>Salinisphaera dokdonensis CL-ES53 Genome Sequencing.</title>
        <authorList>
            <person name="Li C."/>
            <person name="Lai Q."/>
            <person name="Shao Z."/>
        </authorList>
    </citation>
    <scope>NUCLEOTIDE SEQUENCE [LARGE SCALE GENOMIC DNA]</scope>
    <source>
        <strain evidence="8 9">CL-ES53</strain>
    </source>
</reference>
<comment type="cofactor">
    <cofactor evidence="1 6">
        <name>Zn(2+)</name>
        <dbReference type="ChEBI" id="CHEBI:29105"/>
    </cofactor>
</comment>
<dbReference type="InterPro" id="IPR020843">
    <property type="entry name" value="ER"/>
</dbReference>
<comment type="caution">
    <text evidence="8">The sequence shown here is derived from an EMBL/GenBank/DDBJ whole genome shotgun (WGS) entry which is preliminary data.</text>
</comment>
<dbReference type="InterPro" id="IPR013154">
    <property type="entry name" value="ADH-like_N"/>
</dbReference>
<dbReference type="PANTHER" id="PTHR42940:SF7">
    <property type="entry name" value="ALCOHOL DEHYDROGENASE-LIKE N-TERMINAL DOMAIN-CONTAINING PROTEIN"/>
    <property type="match status" value="1"/>
</dbReference>
<evidence type="ECO:0000313" key="8">
    <source>
        <dbReference type="EMBL" id="MES1930896.1"/>
    </source>
</evidence>
<gene>
    <name evidence="8" type="ORF">SADO_16673</name>
</gene>
<organism evidence="8 9">
    <name type="scientific">Salinisphaera dokdonensis CL-ES53</name>
    <dbReference type="NCBI Taxonomy" id="1304272"/>
    <lineage>
        <taxon>Bacteria</taxon>
        <taxon>Pseudomonadati</taxon>
        <taxon>Pseudomonadota</taxon>
        <taxon>Gammaproteobacteria</taxon>
        <taxon>Salinisphaerales</taxon>
        <taxon>Salinisphaeraceae</taxon>
        <taxon>Salinisphaera</taxon>
    </lineage>
</organism>
<name>A0ABV2B4X6_9GAMM</name>
<comment type="similarity">
    <text evidence="2 6">Belongs to the zinc-containing alcohol dehydrogenase family.</text>
</comment>
<keyword evidence="5" id="KW-0560">Oxidoreductase</keyword>
<dbReference type="SMART" id="SM00829">
    <property type="entry name" value="PKS_ER"/>
    <property type="match status" value="1"/>
</dbReference>